<evidence type="ECO:0000313" key="1">
    <source>
        <dbReference type="EMBL" id="KZP10781.1"/>
    </source>
</evidence>
<reference evidence="1 2" key="1">
    <citation type="journal article" date="2016" name="Mol. Biol. Evol.">
        <title>Comparative Genomics of Early-Diverging Mushroom-Forming Fungi Provides Insights into the Origins of Lignocellulose Decay Capabilities.</title>
        <authorList>
            <person name="Nagy L.G."/>
            <person name="Riley R."/>
            <person name="Tritt A."/>
            <person name="Adam C."/>
            <person name="Daum C."/>
            <person name="Floudas D."/>
            <person name="Sun H."/>
            <person name="Yadav J.S."/>
            <person name="Pangilinan J."/>
            <person name="Larsson K.H."/>
            <person name="Matsuura K."/>
            <person name="Barry K."/>
            <person name="Labutti K."/>
            <person name="Kuo R."/>
            <person name="Ohm R.A."/>
            <person name="Bhattacharya S.S."/>
            <person name="Shirouzu T."/>
            <person name="Yoshinaga Y."/>
            <person name="Martin F.M."/>
            <person name="Grigoriev I.V."/>
            <person name="Hibbett D.S."/>
        </authorList>
    </citation>
    <scope>NUCLEOTIDE SEQUENCE [LARGE SCALE GENOMIC DNA]</scope>
    <source>
        <strain evidence="1 2">CBS 109695</strain>
    </source>
</reference>
<gene>
    <name evidence="1" type="ORF">FIBSPDRAFT_200168</name>
</gene>
<proteinExistence type="predicted"/>
<organism evidence="1 2">
    <name type="scientific">Athelia psychrophila</name>
    <dbReference type="NCBI Taxonomy" id="1759441"/>
    <lineage>
        <taxon>Eukaryota</taxon>
        <taxon>Fungi</taxon>
        <taxon>Dikarya</taxon>
        <taxon>Basidiomycota</taxon>
        <taxon>Agaricomycotina</taxon>
        <taxon>Agaricomycetes</taxon>
        <taxon>Agaricomycetidae</taxon>
        <taxon>Atheliales</taxon>
        <taxon>Atheliaceae</taxon>
        <taxon>Athelia</taxon>
    </lineage>
</organism>
<dbReference type="Proteomes" id="UP000076532">
    <property type="component" value="Unassembled WGS sequence"/>
</dbReference>
<name>A0A165ZP90_9AGAM</name>
<accession>A0A165ZP90</accession>
<sequence>MACALRHQGVGTFAYLENSRSGDWVFLEINPVHRSSMVFPSRGPQGAECTLIRGGVCEGVMWEQTLIPFWQ</sequence>
<evidence type="ECO:0008006" key="3">
    <source>
        <dbReference type="Google" id="ProtNLM"/>
    </source>
</evidence>
<protein>
    <recommendedName>
        <fullName evidence="3">Carbamoyl-phosphate synthetase large subunit-like ATP-binding domain-containing protein</fullName>
    </recommendedName>
</protein>
<dbReference type="AlphaFoldDB" id="A0A165ZP90"/>
<keyword evidence="2" id="KW-1185">Reference proteome</keyword>
<evidence type="ECO:0000313" key="2">
    <source>
        <dbReference type="Proteomes" id="UP000076532"/>
    </source>
</evidence>
<dbReference type="EMBL" id="KV417674">
    <property type="protein sequence ID" value="KZP10781.1"/>
    <property type="molecule type" value="Genomic_DNA"/>
</dbReference>